<dbReference type="EMBL" id="BARW01036602">
    <property type="protein sequence ID" value="GAJ19146.1"/>
    <property type="molecule type" value="Genomic_DNA"/>
</dbReference>
<organism evidence="1">
    <name type="scientific">marine sediment metagenome</name>
    <dbReference type="NCBI Taxonomy" id="412755"/>
    <lineage>
        <taxon>unclassified sequences</taxon>
        <taxon>metagenomes</taxon>
        <taxon>ecological metagenomes</taxon>
    </lineage>
</organism>
<feature type="non-terminal residue" evidence="1">
    <location>
        <position position="1"/>
    </location>
</feature>
<evidence type="ECO:0000313" key="1">
    <source>
        <dbReference type="EMBL" id="GAJ19146.1"/>
    </source>
</evidence>
<name>X1VQS8_9ZZZZ</name>
<dbReference type="AlphaFoldDB" id="X1VQS8"/>
<accession>X1VQS8</accession>
<reference evidence="1" key="1">
    <citation type="journal article" date="2014" name="Front. Microbiol.">
        <title>High frequency of phylogenetically diverse reductive dehalogenase-homologous genes in deep subseafloor sedimentary metagenomes.</title>
        <authorList>
            <person name="Kawai M."/>
            <person name="Futagami T."/>
            <person name="Toyoda A."/>
            <person name="Takaki Y."/>
            <person name="Nishi S."/>
            <person name="Hori S."/>
            <person name="Arai W."/>
            <person name="Tsubouchi T."/>
            <person name="Morono Y."/>
            <person name="Uchiyama I."/>
            <person name="Ito T."/>
            <person name="Fujiyama A."/>
            <person name="Inagaki F."/>
            <person name="Takami H."/>
        </authorList>
    </citation>
    <scope>NUCLEOTIDE SEQUENCE</scope>
    <source>
        <strain evidence="1">Expedition CK06-06</strain>
    </source>
</reference>
<comment type="caution">
    <text evidence="1">The sequence shown here is derived from an EMBL/GenBank/DDBJ whole genome shotgun (WGS) entry which is preliminary data.</text>
</comment>
<gene>
    <name evidence="1" type="ORF">S12H4_56768</name>
</gene>
<protein>
    <submittedName>
        <fullName evidence="1">Uncharacterized protein</fullName>
    </submittedName>
</protein>
<proteinExistence type="predicted"/>
<sequence length="174" mass="19288">GGMYLMCTNKDGVEHPADATQTQHGEIIQEETIVTEKLVAHAVSQEYGEPTVGQLDYPTSFSSGTLLCGPIEIETNGGDVKLTANLFYGIKEGIESHDTLQCYFRKDGVKVETEGTYDAVWALGGMSGYFWSYTKELRVTDLDAGIYEFSLRGWSEDDHVVVGDRNFTVQELKK</sequence>